<evidence type="ECO:0000256" key="1">
    <source>
        <dbReference type="PROSITE-ProRule" id="PRU00169"/>
    </source>
</evidence>
<dbReference type="PANTHER" id="PTHR45228:SF1">
    <property type="entry name" value="CYCLIC DI-GMP PHOSPHODIESTERASE TM_0186"/>
    <property type="match status" value="1"/>
</dbReference>
<dbReference type="NCBIfam" id="TIGR00229">
    <property type="entry name" value="sensory_box"/>
    <property type="match status" value="2"/>
</dbReference>
<protein>
    <recommendedName>
        <fullName evidence="9">Histidine kinase</fullName>
    </recommendedName>
</protein>
<evidence type="ECO:0000259" key="6">
    <source>
        <dbReference type="PROSITE" id="PS51832"/>
    </source>
</evidence>
<dbReference type="Pfam" id="PF08448">
    <property type="entry name" value="PAS_4"/>
    <property type="match status" value="1"/>
</dbReference>
<evidence type="ECO:0000259" key="4">
    <source>
        <dbReference type="PROSITE" id="PS50113"/>
    </source>
</evidence>
<feature type="domain" description="Response regulatory" evidence="2">
    <location>
        <begin position="13"/>
        <end position="127"/>
    </location>
</feature>
<feature type="domain" description="PAC" evidence="4">
    <location>
        <begin position="347"/>
        <end position="399"/>
    </location>
</feature>
<dbReference type="InterPro" id="IPR037522">
    <property type="entry name" value="HD_GYP_dom"/>
</dbReference>
<dbReference type="PROSITE" id="PS50110">
    <property type="entry name" value="RESPONSE_REGULATORY"/>
    <property type="match status" value="1"/>
</dbReference>
<evidence type="ECO:0000313" key="8">
    <source>
        <dbReference type="Proteomes" id="UP000033684"/>
    </source>
</evidence>
<dbReference type="Gene3D" id="3.30.450.20">
    <property type="entry name" value="PAS domain"/>
    <property type="match status" value="2"/>
</dbReference>
<gene>
    <name evidence="7" type="ORF">VZ94_07340</name>
</gene>
<dbReference type="SUPFAM" id="SSF55785">
    <property type="entry name" value="PYP-like sensor domain (PAS domain)"/>
    <property type="match status" value="2"/>
</dbReference>
<dbReference type="SMART" id="SM00471">
    <property type="entry name" value="HDc"/>
    <property type="match status" value="1"/>
</dbReference>
<feature type="domain" description="PAC" evidence="4">
    <location>
        <begin position="211"/>
        <end position="265"/>
    </location>
</feature>
<dbReference type="InterPro" id="IPR003607">
    <property type="entry name" value="HD/PDEase_dom"/>
</dbReference>
<dbReference type="InterPro" id="IPR011006">
    <property type="entry name" value="CheY-like_superfamily"/>
</dbReference>
<dbReference type="GO" id="GO:0000160">
    <property type="term" value="P:phosphorelay signal transduction system"/>
    <property type="evidence" value="ECO:0007669"/>
    <property type="project" value="InterPro"/>
</dbReference>
<dbReference type="InterPro" id="IPR052020">
    <property type="entry name" value="Cyclic_di-GMP/3'3'-cGAMP_PDE"/>
</dbReference>
<evidence type="ECO:0000259" key="2">
    <source>
        <dbReference type="PROSITE" id="PS50110"/>
    </source>
</evidence>
<dbReference type="SMART" id="SM00091">
    <property type="entry name" value="PAS"/>
    <property type="match status" value="2"/>
</dbReference>
<dbReference type="CDD" id="cd17536">
    <property type="entry name" value="REC_YesN-like"/>
    <property type="match status" value="1"/>
</dbReference>
<keyword evidence="8" id="KW-1185">Reference proteome</keyword>
<dbReference type="Proteomes" id="UP000033684">
    <property type="component" value="Unassembled WGS sequence"/>
</dbReference>
<dbReference type="InterPro" id="IPR013656">
    <property type="entry name" value="PAS_4"/>
</dbReference>
<dbReference type="Pfam" id="PF13487">
    <property type="entry name" value="HD_5"/>
    <property type="match status" value="1"/>
</dbReference>
<reference evidence="8" key="1">
    <citation type="submission" date="2015-03" db="EMBL/GenBank/DDBJ databases">
        <title>Draft genome sequence of a novel methanotroph (Sn10-6) isolated from flooded ricefield rhizosphere in India.</title>
        <authorList>
            <person name="Pandit P.S."/>
            <person name="Pore S.D."/>
            <person name="Arora P."/>
            <person name="Kapse N.G."/>
            <person name="Dhakephalkar P.K."/>
            <person name="Rahalkar M.C."/>
        </authorList>
    </citation>
    <scope>NUCLEOTIDE SEQUENCE [LARGE SCALE GENOMIC DNA]</scope>
    <source>
        <strain evidence="8">Sn10-6</strain>
    </source>
</reference>
<name>A0A0F3IKL7_9GAMM</name>
<dbReference type="PROSITE" id="PS50112">
    <property type="entry name" value="PAS"/>
    <property type="match status" value="1"/>
</dbReference>
<comment type="caution">
    <text evidence="7">The sequence shown here is derived from an EMBL/GenBank/DDBJ whole genome shotgun (WGS) entry which is preliminary data.</text>
</comment>
<keyword evidence="1" id="KW-0597">Phosphoprotein</keyword>
<dbReference type="SUPFAM" id="SSF109604">
    <property type="entry name" value="HD-domain/PDEase-like"/>
    <property type="match status" value="1"/>
</dbReference>
<dbReference type="CDD" id="cd00130">
    <property type="entry name" value="PAS"/>
    <property type="match status" value="2"/>
</dbReference>
<dbReference type="Pfam" id="PF13426">
    <property type="entry name" value="PAS_9"/>
    <property type="match status" value="1"/>
</dbReference>
<dbReference type="Pfam" id="PF00072">
    <property type="entry name" value="Response_reg"/>
    <property type="match status" value="1"/>
</dbReference>
<proteinExistence type="predicted"/>
<evidence type="ECO:0000259" key="3">
    <source>
        <dbReference type="PROSITE" id="PS50112"/>
    </source>
</evidence>
<sequence>MYNDKINNLSTVRVLYVEDDLETREELQSVLENFVAELYIAKNGREGLNLYREHRPDIVVTDIQMPEMNGLSMAADIKAINADQPIVILSAYNDVEYLFRSLELGIQHYITKPISIERLLNKLCDISEQLNWVHEVEKSRKLLEQYKLLVDAKAIVAKVNLNGTIVYANSYYCNLSGYSEAELLGQHYLFNIETGQATLIEDLETTVLAKKKWQGVLKQISKTGDTYVVDVTIVAIVNHQGDIEEFVALLVDITEQFKKFERLSIGLEQDLIQQNHYLREYESAMEVGTLLCVIDTTGTIISANQNFSALIHYTADELQGNSLCQLVQNCDEFKAEALNKALHQGHSSMIVNIKDKKGEQRVLSTVFVGIHNEQGDIHSIMALSQDITEIIQLHEEMIETQKELIYILGEVIENHSHETGSHIKRVALMSELIASKYGLDKEHSTMIKIASSLHDIGKVGLPHELLCKTGKLSADEYQIVKKHAEIGFNLLKQSEKPLIKMAATIAHQHHERYDGTGYPDGLFGADIALEARIVSIADVFDALCSKRVYKEPWPIEYILTYFESNKSSQFDPQLVDILIQNIDEILQIRKQLSGSNA</sequence>
<reference evidence="7 8" key="2">
    <citation type="journal article" date="2016" name="Microb. Ecol.">
        <title>Genome Characteristics of a Novel Type I Methanotroph (Sn10-6) Isolated from a Flooded Indian Rice Field.</title>
        <authorList>
            <person name="Rahalkar M.C."/>
            <person name="Pandit P.S."/>
            <person name="Dhakephalkar P.K."/>
            <person name="Pore S."/>
            <person name="Arora P."/>
            <person name="Kapse N."/>
        </authorList>
    </citation>
    <scope>NUCLEOTIDE SEQUENCE [LARGE SCALE GENOMIC DNA]</scope>
    <source>
        <strain evidence="7 8">Sn10-6</strain>
    </source>
</reference>
<dbReference type="PROSITE" id="PS51831">
    <property type="entry name" value="HD"/>
    <property type="match status" value="1"/>
</dbReference>
<dbReference type="CDD" id="cd00077">
    <property type="entry name" value="HDc"/>
    <property type="match status" value="1"/>
</dbReference>
<feature type="modified residue" description="4-aspartylphosphate" evidence="1">
    <location>
        <position position="62"/>
    </location>
</feature>
<dbReference type="PATRIC" id="fig|1632867.3.peg.4962"/>
<feature type="domain" description="PAS" evidence="3">
    <location>
        <begin position="135"/>
        <end position="192"/>
    </location>
</feature>
<feature type="domain" description="HD" evidence="5">
    <location>
        <begin position="419"/>
        <end position="543"/>
    </location>
</feature>
<dbReference type="InterPro" id="IPR001610">
    <property type="entry name" value="PAC"/>
</dbReference>
<dbReference type="PANTHER" id="PTHR45228">
    <property type="entry name" value="CYCLIC DI-GMP PHOSPHODIESTERASE TM_0186-RELATED"/>
    <property type="match status" value="1"/>
</dbReference>
<dbReference type="PROSITE" id="PS51832">
    <property type="entry name" value="HD_GYP"/>
    <property type="match status" value="1"/>
</dbReference>
<dbReference type="AlphaFoldDB" id="A0A0F3IKL7"/>
<feature type="domain" description="HD-GYP" evidence="6">
    <location>
        <begin position="397"/>
        <end position="594"/>
    </location>
</feature>
<dbReference type="SUPFAM" id="SSF52172">
    <property type="entry name" value="CheY-like"/>
    <property type="match status" value="1"/>
</dbReference>
<dbReference type="InterPro" id="IPR000014">
    <property type="entry name" value="PAS"/>
</dbReference>
<dbReference type="Gene3D" id="3.40.50.2300">
    <property type="match status" value="1"/>
</dbReference>
<dbReference type="InterPro" id="IPR001789">
    <property type="entry name" value="Sig_transdc_resp-reg_receiver"/>
</dbReference>
<dbReference type="GO" id="GO:0008081">
    <property type="term" value="F:phosphoric diester hydrolase activity"/>
    <property type="evidence" value="ECO:0007669"/>
    <property type="project" value="UniProtKB-ARBA"/>
</dbReference>
<evidence type="ECO:0000313" key="7">
    <source>
        <dbReference type="EMBL" id="KJV07063.1"/>
    </source>
</evidence>
<organism evidence="7 8">
    <name type="scientific">Methylocucumis oryzae</name>
    <dbReference type="NCBI Taxonomy" id="1632867"/>
    <lineage>
        <taxon>Bacteria</taxon>
        <taxon>Pseudomonadati</taxon>
        <taxon>Pseudomonadota</taxon>
        <taxon>Gammaproteobacteria</taxon>
        <taxon>Methylococcales</taxon>
        <taxon>Methylococcaceae</taxon>
        <taxon>Methylocucumis</taxon>
    </lineage>
</organism>
<accession>A0A0F3IKL7</accession>
<dbReference type="SMART" id="SM00448">
    <property type="entry name" value="REC"/>
    <property type="match status" value="1"/>
</dbReference>
<dbReference type="SMART" id="SM00086">
    <property type="entry name" value="PAC"/>
    <property type="match status" value="2"/>
</dbReference>
<dbReference type="InterPro" id="IPR006674">
    <property type="entry name" value="HD_domain"/>
</dbReference>
<dbReference type="Gene3D" id="1.10.3210.10">
    <property type="entry name" value="Hypothetical protein af1432"/>
    <property type="match status" value="1"/>
</dbReference>
<evidence type="ECO:0000259" key="5">
    <source>
        <dbReference type="PROSITE" id="PS51831"/>
    </source>
</evidence>
<dbReference type="InterPro" id="IPR000700">
    <property type="entry name" value="PAS-assoc_C"/>
</dbReference>
<evidence type="ECO:0008006" key="9">
    <source>
        <dbReference type="Google" id="ProtNLM"/>
    </source>
</evidence>
<dbReference type="EMBL" id="LAJX01000065">
    <property type="protein sequence ID" value="KJV07063.1"/>
    <property type="molecule type" value="Genomic_DNA"/>
</dbReference>
<dbReference type="InterPro" id="IPR035965">
    <property type="entry name" value="PAS-like_dom_sf"/>
</dbReference>
<dbReference type="PROSITE" id="PS50113">
    <property type="entry name" value="PAC"/>
    <property type="match status" value="2"/>
</dbReference>